<name>A0ABU4L4P0_9ACTN</name>
<dbReference type="SUPFAM" id="SSF55729">
    <property type="entry name" value="Acyl-CoA N-acyltransferases (Nat)"/>
    <property type="match status" value="1"/>
</dbReference>
<dbReference type="RefSeq" id="WP_256965415.1">
    <property type="nucleotide sequence ID" value="NZ_JAGJBZ010000002.1"/>
</dbReference>
<sequence>MSQQGMREQEVTVRRARAEDVPGIVVSSSLLFAEDGGERDPSLDVDWPRLHGAEVFTAALQNPGRLLLAALHGGEVVGHLSGSLSGPSAMRPVGSATLMALYVRPEHRRARLGARLVDTFLEWAREHGAAHAEVTASAANADGIRFYEREAFRPQALTLRLNL</sequence>
<reference evidence="2 3" key="1">
    <citation type="journal article" date="2023" name="Microb. Genom.">
        <title>Mesoterricola silvestris gen. nov., sp. nov., Mesoterricola sediminis sp. nov., Geothrix oryzae sp. nov., Geothrix edaphica sp. nov., Geothrix rubra sp. nov., and Geothrix limicola sp. nov., six novel members of Acidobacteriota isolated from soils.</title>
        <authorList>
            <person name="Weisberg A.J."/>
            <person name="Pearce E."/>
            <person name="Kramer C.G."/>
            <person name="Chang J.H."/>
            <person name="Clarke C.R."/>
        </authorList>
    </citation>
    <scope>NUCLEOTIDE SEQUENCE [LARGE SCALE GENOMIC DNA]</scope>
    <source>
        <strain evidence="2 3">NRRL_B-2795</strain>
    </source>
</reference>
<dbReference type="PANTHER" id="PTHR43072">
    <property type="entry name" value="N-ACETYLTRANSFERASE"/>
    <property type="match status" value="1"/>
</dbReference>
<dbReference type="Pfam" id="PF00583">
    <property type="entry name" value="Acetyltransf_1"/>
    <property type="match status" value="1"/>
</dbReference>
<comment type="caution">
    <text evidence="2">The sequence shown here is derived from an EMBL/GenBank/DDBJ whole genome shotgun (WGS) entry which is preliminary data.</text>
</comment>
<organism evidence="2 3">
    <name type="scientific">Streptomyces griseiscabiei</name>
    <dbReference type="NCBI Taxonomy" id="2993540"/>
    <lineage>
        <taxon>Bacteria</taxon>
        <taxon>Bacillati</taxon>
        <taxon>Actinomycetota</taxon>
        <taxon>Actinomycetes</taxon>
        <taxon>Kitasatosporales</taxon>
        <taxon>Streptomycetaceae</taxon>
        <taxon>Streptomyces</taxon>
    </lineage>
</organism>
<dbReference type="InterPro" id="IPR000182">
    <property type="entry name" value="GNAT_dom"/>
</dbReference>
<keyword evidence="3" id="KW-1185">Reference proteome</keyword>
<gene>
    <name evidence="2" type="ORF">PV517_18680</name>
</gene>
<dbReference type="EMBL" id="JARAVY010000006">
    <property type="protein sequence ID" value="MDX2910717.1"/>
    <property type="molecule type" value="Genomic_DNA"/>
</dbReference>
<evidence type="ECO:0000313" key="2">
    <source>
        <dbReference type="EMBL" id="MDX2910717.1"/>
    </source>
</evidence>
<feature type="domain" description="N-acetyltransferase" evidence="1">
    <location>
        <begin position="11"/>
        <end position="163"/>
    </location>
</feature>
<dbReference type="InterPro" id="IPR016181">
    <property type="entry name" value="Acyl_CoA_acyltransferase"/>
</dbReference>
<dbReference type="Gene3D" id="3.40.630.30">
    <property type="match status" value="1"/>
</dbReference>
<evidence type="ECO:0000259" key="1">
    <source>
        <dbReference type="PROSITE" id="PS51186"/>
    </source>
</evidence>
<dbReference type="Proteomes" id="UP001271723">
    <property type="component" value="Unassembled WGS sequence"/>
</dbReference>
<proteinExistence type="predicted"/>
<protein>
    <submittedName>
        <fullName evidence="2">GNAT family N-acetyltransferase</fullName>
    </submittedName>
</protein>
<dbReference type="PROSITE" id="PS51186">
    <property type="entry name" value="GNAT"/>
    <property type="match status" value="1"/>
</dbReference>
<evidence type="ECO:0000313" key="3">
    <source>
        <dbReference type="Proteomes" id="UP001271723"/>
    </source>
</evidence>
<accession>A0ABU4L4P0</accession>
<dbReference type="CDD" id="cd04301">
    <property type="entry name" value="NAT_SF"/>
    <property type="match status" value="1"/>
</dbReference>